<accession>A0A0C2FW63</accession>
<feature type="domain" description="BPTI/Kunitz inhibitor" evidence="8">
    <location>
        <begin position="29"/>
        <end position="79"/>
    </location>
</feature>
<reference evidence="9 10" key="1">
    <citation type="submission" date="2013-12" db="EMBL/GenBank/DDBJ databases">
        <title>Draft genome of the parsitic nematode Ancylostoma duodenale.</title>
        <authorList>
            <person name="Mitreva M."/>
        </authorList>
    </citation>
    <scope>NUCLEOTIDE SEQUENCE [LARGE SCALE GENOMIC DNA]</scope>
    <source>
        <strain evidence="9 10">Zhejiang</strain>
    </source>
</reference>
<protein>
    <submittedName>
        <fullName evidence="9">Kunitz/Bovine pancreatic trypsin inhibitor domain protein</fullName>
    </submittedName>
</protein>
<dbReference type="InterPro" id="IPR050098">
    <property type="entry name" value="TFPI/VKTCI-like"/>
</dbReference>
<keyword evidence="2" id="KW-0964">Secreted</keyword>
<gene>
    <name evidence="9" type="ORF">ANCDUO_17070</name>
</gene>
<dbReference type="AlphaFoldDB" id="A0A0C2FW63"/>
<dbReference type="SUPFAM" id="SSF57362">
    <property type="entry name" value="BPTI-like"/>
    <property type="match status" value="1"/>
</dbReference>
<evidence type="ECO:0000256" key="5">
    <source>
        <dbReference type="ARBA" id="ARBA00022900"/>
    </source>
</evidence>
<dbReference type="Proteomes" id="UP000054047">
    <property type="component" value="Unassembled WGS sequence"/>
</dbReference>
<dbReference type="PANTHER" id="PTHR10083">
    <property type="entry name" value="KUNITZ-TYPE PROTEASE INHIBITOR-RELATED"/>
    <property type="match status" value="1"/>
</dbReference>
<keyword evidence="7" id="KW-0732">Signal</keyword>
<evidence type="ECO:0000256" key="6">
    <source>
        <dbReference type="ARBA" id="ARBA00023157"/>
    </source>
</evidence>
<dbReference type="EMBL" id="KN742721">
    <property type="protein sequence ID" value="KIH52820.1"/>
    <property type="molecule type" value="Genomic_DNA"/>
</dbReference>
<dbReference type="PROSITE" id="PS00280">
    <property type="entry name" value="BPTI_KUNITZ_1"/>
    <property type="match status" value="1"/>
</dbReference>
<evidence type="ECO:0000256" key="2">
    <source>
        <dbReference type="ARBA" id="ARBA00022525"/>
    </source>
</evidence>
<dbReference type="GO" id="GO:0004867">
    <property type="term" value="F:serine-type endopeptidase inhibitor activity"/>
    <property type="evidence" value="ECO:0007669"/>
    <property type="project" value="UniProtKB-KW"/>
</dbReference>
<evidence type="ECO:0000256" key="4">
    <source>
        <dbReference type="ARBA" id="ARBA00022690"/>
    </source>
</evidence>
<keyword evidence="3" id="KW-0800">Toxin</keyword>
<evidence type="ECO:0000256" key="3">
    <source>
        <dbReference type="ARBA" id="ARBA00022656"/>
    </source>
</evidence>
<dbReference type="Pfam" id="PF00014">
    <property type="entry name" value="Kunitz_BPTI"/>
    <property type="match status" value="1"/>
</dbReference>
<evidence type="ECO:0000259" key="8">
    <source>
        <dbReference type="PROSITE" id="PS50279"/>
    </source>
</evidence>
<dbReference type="PROSITE" id="PS50279">
    <property type="entry name" value="BPTI_KUNITZ_2"/>
    <property type="match status" value="1"/>
</dbReference>
<name>A0A0C2FW63_9BILA</name>
<dbReference type="InterPro" id="IPR020901">
    <property type="entry name" value="Prtase_inh_Kunz-CS"/>
</dbReference>
<keyword evidence="6" id="KW-1015">Disulfide bond</keyword>
<dbReference type="InterPro" id="IPR036880">
    <property type="entry name" value="Kunitz_BPTI_sf"/>
</dbReference>
<evidence type="ECO:0000313" key="9">
    <source>
        <dbReference type="EMBL" id="KIH52820.1"/>
    </source>
</evidence>
<proteinExistence type="predicted"/>
<feature type="signal peptide" evidence="7">
    <location>
        <begin position="1"/>
        <end position="20"/>
    </location>
</feature>
<dbReference type="GO" id="GO:0005615">
    <property type="term" value="C:extracellular space"/>
    <property type="evidence" value="ECO:0007669"/>
    <property type="project" value="TreeGrafter"/>
</dbReference>
<feature type="chain" id="PRO_5002148816" evidence="7">
    <location>
        <begin position="21"/>
        <end position="111"/>
    </location>
</feature>
<comment type="subcellular location">
    <subcellularLocation>
        <location evidence="1">Secreted</location>
    </subcellularLocation>
</comment>
<evidence type="ECO:0000313" key="10">
    <source>
        <dbReference type="Proteomes" id="UP000054047"/>
    </source>
</evidence>
<evidence type="ECO:0000256" key="1">
    <source>
        <dbReference type="ARBA" id="ARBA00004613"/>
    </source>
</evidence>
<dbReference type="PANTHER" id="PTHR10083:SF217">
    <property type="entry name" value="BOOPHILIN-H2"/>
    <property type="match status" value="1"/>
</dbReference>
<dbReference type="PRINTS" id="PR00759">
    <property type="entry name" value="BASICPTASE"/>
</dbReference>
<evidence type="ECO:0000256" key="7">
    <source>
        <dbReference type="SAM" id="SignalP"/>
    </source>
</evidence>
<keyword evidence="5" id="KW-0722">Serine protease inhibitor</keyword>
<organism evidence="9 10">
    <name type="scientific">Ancylostoma duodenale</name>
    <dbReference type="NCBI Taxonomy" id="51022"/>
    <lineage>
        <taxon>Eukaryota</taxon>
        <taxon>Metazoa</taxon>
        <taxon>Ecdysozoa</taxon>
        <taxon>Nematoda</taxon>
        <taxon>Chromadorea</taxon>
        <taxon>Rhabditida</taxon>
        <taxon>Rhabditina</taxon>
        <taxon>Rhabditomorpha</taxon>
        <taxon>Strongyloidea</taxon>
        <taxon>Ancylostomatidae</taxon>
        <taxon>Ancylostomatinae</taxon>
        <taxon>Ancylostoma</taxon>
    </lineage>
</organism>
<dbReference type="OrthoDB" id="4473401at2759"/>
<dbReference type="SMART" id="SM00131">
    <property type="entry name" value="KU"/>
    <property type="match status" value="1"/>
</dbReference>
<sequence>MKFLVFFVLCLIIAIETKYSQRKSPIANCKEPIFPGRCKAGHRRFGYNSATGKCQEFRWGGCDANGNNFRTMGKCREMCESGQQRVQYPLMQQQQVKVPPMPQKNVKQPWI</sequence>
<dbReference type="Gene3D" id="4.10.410.10">
    <property type="entry name" value="Pancreatic trypsin inhibitor Kunitz domain"/>
    <property type="match status" value="1"/>
</dbReference>
<keyword evidence="10" id="KW-1185">Reference proteome</keyword>
<dbReference type="InterPro" id="IPR002223">
    <property type="entry name" value="Kunitz_BPTI"/>
</dbReference>
<dbReference type="CDD" id="cd00109">
    <property type="entry name" value="Kunitz-type"/>
    <property type="match status" value="1"/>
</dbReference>
<keyword evidence="4" id="KW-0646">Protease inhibitor</keyword>